<proteinExistence type="predicted"/>
<sequence length="69" mass="6958">MPPSQIVPLITQVMAVLPMVGVSVNFSAVPALEVALLVPVMTPALPPAPTVTPMALAVGVTTAGMPWAP</sequence>
<comment type="caution">
    <text evidence="1">The sequence shown here is derived from an EMBL/GenBank/DDBJ whole genome shotgun (WGS) entry which is preliminary data.</text>
</comment>
<gene>
    <name evidence="1" type="ORF">CARN6_2660</name>
</gene>
<organism evidence="1">
    <name type="scientific">mine drainage metagenome</name>
    <dbReference type="NCBI Taxonomy" id="410659"/>
    <lineage>
        <taxon>unclassified sequences</taxon>
        <taxon>metagenomes</taxon>
        <taxon>ecological metagenomes</taxon>
    </lineage>
</organism>
<protein>
    <submittedName>
        <fullName evidence="1">Uncharacterized protein</fullName>
    </submittedName>
</protein>
<name>E6QPD7_9ZZZZ</name>
<evidence type="ECO:0000313" key="1">
    <source>
        <dbReference type="EMBL" id="CBI09108.1"/>
    </source>
</evidence>
<reference evidence="1" key="1">
    <citation type="submission" date="2009-10" db="EMBL/GenBank/DDBJ databases">
        <title>Diversity of trophic interactions inside an arsenic-rich microbial ecosystem.</title>
        <authorList>
            <person name="Bertin P.N."/>
            <person name="Heinrich-Salmeron A."/>
            <person name="Pelletier E."/>
            <person name="Goulhen-Chollet F."/>
            <person name="Arsene-Ploetze F."/>
            <person name="Gallien S."/>
            <person name="Calteau A."/>
            <person name="Vallenet D."/>
            <person name="Casiot C."/>
            <person name="Chane-Woon-Ming B."/>
            <person name="Giloteaux L."/>
            <person name="Barakat M."/>
            <person name="Bonnefoy V."/>
            <person name="Bruneel O."/>
            <person name="Chandler M."/>
            <person name="Cleiss J."/>
            <person name="Duran R."/>
            <person name="Elbaz-Poulichet F."/>
            <person name="Fonknechten N."/>
            <person name="Lauga B."/>
            <person name="Mornico D."/>
            <person name="Ortet P."/>
            <person name="Schaeffer C."/>
            <person name="Siguier P."/>
            <person name="Alexander Thil Smith A."/>
            <person name="Van Dorsselaer A."/>
            <person name="Weissenbach J."/>
            <person name="Medigue C."/>
            <person name="Le Paslier D."/>
        </authorList>
    </citation>
    <scope>NUCLEOTIDE SEQUENCE</scope>
</reference>
<dbReference type="AlphaFoldDB" id="E6QPD7"/>
<accession>E6QPD7</accession>
<dbReference type="EMBL" id="CABQ01000320">
    <property type="protein sequence ID" value="CBI09108.1"/>
    <property type="molecule type" value="Genomic_DNA"/>
</dbReference>